<dbReference type="Proteomes" id="UP000229523">
    <property type="component" value="Unassembled WGS sequence"/>
</dbReference>
<feature type="compositionally biased region" description="Basic and acidic residues" evidence="1">
    <location>
        <begin position="21"/>
        <end position="53"/>
    </location>
</feature>
<name>A0A395GAE3_9STAP</name>
<dbReference type="AlphaFoldDB" id="A0A395GAE3"/>
<dbReference type="EMBL" id="MJBI02000003">
    <property type="protein sequence ID" value="RAI80623.1"/>
    <property type="molecule type" value="Genomic_DNA"/>
</dbReference>
<evidence type="ECO:0000256" key="1">
    <source>
        <dbReference type="SAM" id="MobiDB-lite"/>
    </source>
</evidence>
<dbReference type="RefSeq" id="WP_099581280.1">
    <property type="nucleotide sequence ID" value="NZ_MJBI02000003.1"/>
</dbReference>
<evidence type="ECO:0000313" key="2">
    <source>
        <dbReference type="EMBL" id="RAI80623.1"/>
    </source>
</evidence>
<comment type="caution">
    <text evidence="2">The sequence shown here is derived from an EMBL/GenBank/DDBJ whole genome shotgun (WGS) entry which is preliminary data.</text>
</comment>
<gene>
    <name evidence="2" type="ORF">BFS35_009290</name>
</gene>
<evidence type="ECO:0008006" key="4">
    <source>
        <dbReference type="Google" id="ProtNLM"/>
    </source>
</evidence>
<sequence length="338" mass="38039">MKKLLLLSMTAMLMAACGNEEDTKEKGASKVETETSASTEEKKEVSTEEKAKEIKKVVEKKDAAEEKNLSGKYPYMDKDGHIDILSDAFINAYTRQNRISEFAGIKQGMDVAEVEKMYGKPTHDGKSRVGSNHERFGDIAIENTDYKVSQIYINSSTPHTREEILAKYGVATEAWKSDDGEVISLVYNNNHSNGFQLILHFDKNDNFIAMEQQPETYQMTGELIVSDDDAPSANETQANKSEVSCSYDNSPEVSNERQQKLRTIAIANKCLDDFEKNPSDKESQTIAWNLMIRGSSPGSFSGYPDVRAAAEKVYDRLGKYDERALEFKDDFINPWPKE</sequence>
<dbReference type="PROSITE" id="PS51257">
    <property type="entry name" value="PROKAR_LIPOPROTEIN"/>
    <property type="match status" value="1"/>
</dbReference>
<feature type="region of interest" description="Disordered" evidence="1">
    <location>
        <begin position="19"/>
        <end position="53"/>
    </location>
</feature>
<protein>
    <recommendedName>
        <fullName evidence="4">Lipoprotein</fullName>
    </recommendedName>
</protein>
<evidence type="ECO:0000313" key="3">
    <source>
        <dbReference type="Proteomes" id="UP000229523"/>
    </source>
</evidence>
<feature type="region of interest" description="Disordered" evidence="1">
    <location>
        <begin position="229"/>
        <end position="251"/>
    </location>
</feature>
<accession>A0A395GAE3</accession>
<organism evidence="2 3">
    <name type="scientific">Macrococcoides goetzii</name>
    <dbReference type="NCBI Taxonomy" id="1891097"/>
    <lineage>
        <taxon>Bacteria</taxon>
        <taxon>Bacillati</taxon>
        <taxon>Bacillota</taxon>
        <taxon>Bacilli</taxon>
        <taxon>Bacillales</taxon>
        <taxon>Staphylococcaceae</taxon>
        <taxon>Macrococcoides</taxon>
    </lineage>
</organism>
<keyword evidence="3" id="KW-1185">Reference proteome</keyword>
<proteinExistence type="predicted"/>
<reference evidence="2 3" key="1">
    <citation type="journal article" date="2018" name="Front. Microbiol.">
        <title>Description and Comparative Genomics of Macrococcus caseolyticus subsp. hominis subsp. nov., Macrococcus goetzii sp. nov., Macrococcus epidermidis sp. nov., and Macrococcus bohemicus sp. nov., Novel Macrococci From Human Clinical Material With Virulence Potential and Suspected Uptake of Foreign DNA by Natural Transformation.</title>
        <authorList>
            <person name="Maslanova I."/>
            <person name="Wertheimer Z."/>
            <person name="Sedlacek I."/>
            <person name="Svec P."/>
            <person name="Indrakova A."/>
            <person name="Kovarovic V."/>
            <person name="Schumann P."/>
            <person name="Sproer C."/>
            <person name="Kralova S."/>
            <person name="Sedo O."/>
            <person name="Kristofova L."/>
            <person name="Vrbovska V."/>
            <person name="Fuzik T."/>
            <person name="Petras P."/>
            <person name="Zdrahal Z."/>
            <person name="Ruzickova V."/>
            <person name="Doskar J."/>
            <person name="Pantucek R."/>
        </authorList>
    </citation>
    <scope>NUCLEOTIDE SEQUENCE [LARGE SCALE GENOMIC DNA]</scope>
    <source>
        <strain evidence="2 3">CCM 4927</strain>
    </source>
</reference>
<feature type="compositionally biased region" description="Polar residues" evidence="1">
    <location>
        <begin position="233"/>
        <end position="251"/>
    </location>
</feature>